<dbReference type="EMBL" id="KN847044">
    <property type="protein sequence ID" value="KIW25780.1"/>
    <property type="molecule type" value="Genomic_DNA"/>
</dbReference>
<dbReference type="RefSeq" id="XP_016245996.1">
    <property type="nucleotide sequence ID" value="XM_016396140.1"/>
</dbReference>
<dbReference type="AlphaFoldDB" id="A0A0D2C5L6"/>
<dbReference type="Proteomes" id="UP000054466">
    <property type="component" value="Unassembled WGS sequence"/>
</dbReference>
<name>A0A0D2C5L6_9EURO</name>
<organism evidence="1 2">
    <name type="scientific">Cladophialophora immunda</name>
    <dbReference type="NCBI Taxonomy" id="569365"/>
    <lineage>
        <taxon>Eukaryota</taxon>
        <taxon>Fungi</taxon>
        <taxon>Dikarya</taxon>
        <taxon>Ascomycota</taxon>
        <taxon>Pezizomycotina</taxon>
        <taxon>Eurotiomycetes</taxon>
        <taxon>Chaetothyriomycetidae</taxon>
        <taxon>Chaetothyriales</taxon>
        <taxon>Herpotrichiellaceae</taxon>
        <taxon>Cladophialophora</taxon>
    </lineage>
</organism>
<gene>
    <name evidence="1" type="ORF">PV07_08930</name>
</gene>
<sequence length="184" mass="20436">MNHGISLNTGTGKPKFLTLIKYSVQLARRTYIYTSVPPYSPPSLVTVSYPLPSPSKYADVHSSENHVPRPYGSSLVMYMHKGSKVFAGRETLHDFLVTEWVNFGYKLPLLAIVASPELYGDNDVGLISRCRSQTNNEWQWRFQHNSVHAAVFATDTTTTANLSWALRCGLCGRICGALLLGLLT</sequence>
<proteinExistence type="predicted"/>
<dbReference type="VEuPathDB" id="FungiDB:PV07_08930"/>
<evidence type="ECO:0000313" key="2">
    <source>
        <dbReference type="Proteomes" id="UP000054466"/>
    </source>
</evidence>
<reference evidence="1 2" key="1">
    <citation type="submission" date="2015-01" db="EMBL/GenBank/DDBJ databases">
        <title>The Genome Sequence of Cladophialophora immunda CBS83496.</title>
        <authorList>
            <consortium name="The Broad Institute Genomics Platform"/>
            <person name="Cuomo C."/>
            <person name="de Hoog S."/>
            <person name="Gorbushina A."/>
            <person name="Stielow B."/>
            <person name="Teixiera M."/>
            <person name="Abouelleil A."/>
            <person name="Chapman S.B."/>
            <person name="Priest M."/>
            <person name="Young S.K."/>
            <person name="Wortman J."/>
            <person name="Nusbaum C."/>
            <person name="Birren B."/>
        </authorList>
    </citation>
    <scope>NUCLEOTIDE SEQUENCE [LARGE SCALE GENOMIC DNA]</scope>
    <source>
        <strain evidence="1 2">CBS 83496</strain>
    </source>
</reference>
<accession>A0A0D2C5L6</accession>
<evidence type="ECO:0000313" key="1">
    <source>
        <dbReference type="EMBL" id="KIW25780.1"/>
    </source>
</evidence>
<keyword evidence="2" id="KW-1185">Reference proteome</keyword>
<dbReference type="GeneID" id="27348124"/>
<dbReference type="HOGENOM" id="CLU_1467999_0_0_1"/>
<protein>
    <submittedName>
        <fullName evidence="1">Uncharacterized protein</fullName>
    </submittedName>
</protein>
<feature type="non-terminal residue" evidence="1">
    <location>
        <position position="1"/>
    </location>
</feature>